<dbReference type="SUPFAM" id="SSF111369">
    <property type="entry name" value="HlyD-like secretion proteins"/>
    <property type="match status" value="1"/>
</dbReference>
<evidence type="ECO:0000313" key="5">
    <source>
        <dbReference type="EMBL" id="PVX53680.1"/>
    </source>
</evidence>
<dbReference type="Gene3D" id="2.40.50.100">
    <property type="match status" value="1"/>
</dbReference>
<dbReference type="OrthoDB" id="9778236at2"/>
<feature type="domain" description="Multidrug resistance protein MdtA-like barrel-sandwich hybrid" evidence="4">
    <location>
        <begin position="38"/>
        <end position="206"/>
    </location>
</feature>
<keyword evidence="6" id="KW-1185">Reference proteome</keyword>
<dbReference type="InterPro" id="IPR058625">
    <property type="entry name" value="MdtA-like_BSH"/>
</dbReference>
<comment type="subcellular location">
    <subcellularLocation>
        <location evidence="1">Cell envelope</location>
    </subcellularLocation>
</comment>
<dbReference type="AlphaFoldDB" id="A0A2U0U7Q4"/>
<dbReference type="Pfam" id="PF25917">
    <property type="entry name" value="BSH_RND"/>
    <property type="match status" value="1"/>
</dbReference>
<dbReference type="PROSITE" id="PS51257">
    <property type="entry name" value="PROKAR_LIPOPROTEIN"/>
    <property type="match status" value="1"/>
</dbReference>
<evidence type="ECO:0000256" key="2">
    <source>
        <dbReference type="ARBA" id="ARBA00023054"/>
    </source>
</evidence>
<keyword evidence="2 3" id="KW-0175">Coiled coil</keyword>
<gene>
    <name evidence="5" type="ORF">C7379_10919</name>
</gene>
<comment type="caution">
    <text evidence="5">The sequence shown here is derived from an EMBL/GenBank/DDBJ whole genome shotgun (WGS) entry which is preliminary data.</text>
</comment>
<dbReference type="PANTHER" id="PTHR32347:SF23">
    <property type="entry name" value="BLL5650 PROTEIN"/>
    <property type="match status" value="1"/>
</dbReference>
<accession>A0A2U0U7Q4</accession>
<protein>
    <submittedName>
        <fullName evidence="5">HlyD family secretion protein</fullName>
    </submittedName>
</protein>
<feature type="coiled-coil region" evidence="3">
    <location>
        <begin position="89"/>
        <end position="158"/>
    </location>
</feature>
<evidence type="ECO:0000313" key="6">
    <source>
        <dbReference type="Proteomes" id="UP000245870"/>
    </source>
</evidence>
<dbReference type="Gene3D" id="2.40.30.170">
    <property type="match status" value="1"/>
</dbReference>
<dbReference type="Proteomes" id="UP000245870">
    <property type="component" value="Unassembled WGS sequence"/>
</dbReference>
<reference evidence="5 6" key="1">
    <citation type="submission" date="2018-05" db="EMBL/GenBank/DDBJ databases">
        <title>Genomic Encyclopedia of Type Strains, Phase IV (KMG-IV): sequencing the most valuable type-strain genomes for metagenomic binning, comparative biology and taxonomic classification.</title>
        <authorList>
            <person name="Goeker M."/>
        </authorList>
    </citation>
    <scope>NUCLEOTIDE SEQUENCE [LARGE SCALE GENOMIC DNA]</scope>
    <source>
        <strain evidence="5 6">DSM 100333</strain>
    </source>
</reference>
<evidence type="ECO:0000256" key="3">
    <source>
        <dbReference type="SAM" id="Coils"/>
    </source>
</evidence>
<evidence type="ECO:0000256" key="1">
    <source>
        <dbReference type="ARBA" id="ARBA00004196"/>
    </source>
</evidence>
<proteinExistence type="predicted"/>
<organism evidence="5 6">
    <name type="scientific">Hallella colorans</name>
    <dbReference type="NCBI Taxonomy" id="1703337"/>
    <lineage>
        <taxon>Bacteria</taxon>
        <taxon>Pseudomonadati</taxon>
        <taxon>Bacteroidota</taxon>
        <taxon>Bacteroidia</taxon>
        <taxon>Bacteroidales</taxon>
        <taxon>Prevotellaceae</taxon>
        <taxon>Hallella</taxon>
    </lineage>
</organism>
<evidence type="ECO:0000259" key="4">
    <source>
        <dbReference type="Pfam" id="PF25917"/>
    </source>
</evidence>
<dbReference type="RefSeq" id="WP_116616437.1">
    <property type="nucleotide sequence ID" value="NZ_QENY01000009.1"/>
</dbReference>
<dbReference type="GO" id="GO:0030313">
    <property type="term" value="C:cell envelope"/>
    <property type="evidence" value="ECO:0007669"/>
    <property type="project" value="UniProtKB-SubCell"/>
</dbReference>
<dbReference type="InterPro" id="IPR050465">
    <property type="entry name" value="UPF0194_transport"/>
</dbReference>
<name>A0A2U0U7Q4_9BACT</name>
<sequence>MKTRKIAIISIAALLSACTSKENPYEATGIFEATEIIVSAEQNGRLMQLNVTEGSTIGKDEQVGLIDTVQLALKARQIGASTASIANQKPNINTQIAALRQQITNAEKEQKRFETLVNNGAANRKQLDDATSAVNVLKRELDAKLSSLNSNNRTLNSQISANEIQKYQILDQLKKCHISSPISGTVLEKYAEQGEFATIGKPLFKVADTKNVFLRAYITNRQLGKIKIGQQVKVFSDYGDNQRQEYTGKVVWISPRSEFTPKTVLTDDERADQVYAVKIAVKNDGRIKIGMYGGMNI</sequence>
<dbReference type="PANTHER" id="PTHR32347">
    <property type="entry name" value="EFFLUX SYSTEM COMPONENT YKNX-RELATED"/>
    <property type="match status" value="1"/>
</dbReference>
<dbReference type="EMBL" id="QENY01000009">
    <property type="protein sequence ID" value="PVX53680.1"/>
    <property type="molecule type" value="Genomic_DNA"/>
</dbReference>